<proteinExistence type="predicted"/>
<reference evidence="3" key="2">
    <citation type="submission" date="2020-05" db="UniProtKB">
        <authorList>
            <consortium name="EnsemblMetazoa"/>
        </authorList>
    </citation>
    <scope>IDENTIFICATION</scope>
</reference>
<dbReference type="Proteomes" id="UP000030765">
    <property type="component" value="Unassembled WGS sequence"/>
</dbReference>
<name>A0A084WAF3_ANOSI</name>
<organism evidence="2">
    <name type="scientific">Anopheles sinensis</name>
    <name type="common">Mosquito</name>
    <dbReference type="NCBI Taxonomy" id="74873"/>
    <lineage>
        <taxon>Eukaryota</taxon>
        <taxon>Metazoa</taxon>
        <taxon>Ecdysozoa</taxon>
        <taxon>Arthropoda</taxon>
        <taxon>Hexapoda</taxon>
        <taxon>Insecta</taxon>
        <taxon>Pterygota</taxon>
        <taxon>Neoptera</taxon>
        <taxon>Endopterygota</taxon>
        <taxon>Diptera</taxon>
        <taxon>Nematocera</taxon>
        <taxon>Culicoidea</taxon>
        <taxon>Culicidae</taxon>
        <taxon>Anophelinae</taxon>
        <taxon>Anopheles</taxon>
    </lineage>
</organism>
<dbReference type="AlphaFoldDB" id="A0A084WAF3"/>
<gene>
    <name evidence="2" type="ORF">ZHAS_00015258</name>
</gene>
<protein>
    <submittedName>
        <fullName evidence="2 3">Sorting nexin-33-like protein</fullName>
    </submittedName>
</protein>
<feature type="region of interest" description="Disordered" evidence="1">
    <location>
        <begin position="28"/>
        <end position="54"/>
    </location>
</feature>
<accession>A0A084WAF3</accession>
<dbReference type="VEuPathDB" id="VectorBase:ASIC015258"/>
<feature type="compositionally biased region" description="Polar residues" evidence="1">
    <location>
        <begin position="34"/>
        <end position="45"/>
    </location>
</feature>
<evidence type="ECO:0000313" key="4">
    <source>
        <dbReference type="Proteomes" id="UP000030765"/>
    </source>
</evidence>
<dbReference type="EnsemblMetazoa" id="ASIC015258-RA">
    <property type="protein sequence ID" value="ASIC015258-PA"/>
    <property type="gene ID" value="ASIC015258"/>
</dbReference>
<sequence length="102" mass="10570">MFGDPVSIGVGVSHSAVNFDYLSLPAGPGDRSAENSVASASSPNARRTLAKAGKQGKTVARFRYRRVHSNLDQSVFDDAAAAAGSWENPEACGTNEAASSNL</sequence>
<evidence type="ECO:0000313" key="2">
    <source>
        <dbReference type="EMBL" id="KFB47197.1"/>
    </source>
</evidence>
<evidence type="ECO:0000256" key="1">
    <source>
        <dbReference type="SAM" id="MobiDB-lite"/>
    </source>
</evidence>
<dbReference type="EMBL" id="KE525329">
    <property type="protein sequence ID" value="KFB47197.1"/>
    <property type="molecule type" value="Genomic_DNA"/>
</dbReference>
<evidence type="ECO:0000313" key="3">
    <source>
        <dbReference type="EnsemblMetazoa" id="ASIC015258-PA"/>
    </source>
</evidence>
<reference evidence="2 4" key="1">
    <citation type="journal article" date="2014" name="BMC Genomics">
        <title>Genome sequence of Anopheles sinensis provides insight into genetics basis of mosquito competence for malaria parasites.</title>
        <authorList>
            <person name="Zhou D."/>
            <person name="Zhang D."/>
            <person name="Ding G."/>
            <person name="Shi L."/>
            <person name="Hou Q."/>
            <person name="Ye Y."/>
            <person name="Xu Y."/>
            <person name="Zhou H."/>
            <person name="Xiong C."/>
            <person name="Li S."/>
            <person name="Yu J."/>
            <person name="Hong S."/>
            <person name="Yu X."/>
            <person name="Zou P."/>
            <person name="Chen C."/>
            <person name="Chang X."/>
            <person name="Wang W."/>
            <person name="Lv Y."/>
            <person name="Sun Y."/>
            <person name="Ma L."/>
            <person name="Shen B."/>
            <person name="Zhu C."/>
        </authorList>
    </citation>
    <scope>NUCLEOTIDE SEQUENCE [LARGE SCALE GENOMIC DNA]</scope>
</reference>
<dbReference type="EMBL" id="ATLV01022150">
    <property type="status" value="NOT_ANNOTATED_CDS"/>
    <property type="molecule type" value="Genomic_DNA"/>
</dbReference>
<keyword evidence="4" id="KW-1185">Reference proteome</keyword>